<dbReference type="RefSeq" id="WP_154769504.1">
    <property type="nucleotide sequence ID" value="NZ_WLYK01000006.1"/>
</dbReference>
<reference evidence="3 4" key="1">
    <citation type="submission" date="2019-11" db="EMBL/GenBank/DDBJ databases">
        <authorList>
            <person name="Jiang L.-Q."/>
        </authorList>
    </citation>
    <scope>NUCLEOTIDE SEQUENCE [LARGE SCALE GENOMIC DNA]</scope>
    <source>
        <strain evidence="3 4">YIM 132087</strain>
    </source>
</reference>
<evidence type="ECO:0000256" key="1">
    <source>
        <dbReference type="SAM" id="Phobius"/>
    </source>
</evidence>
<evidence type="ECO:0000313" key="4">
    <source>
        <dbReference type="Proteomes" id="UP000460221"/>
    </source>
</evidence>
<gene>
    <name evidence="3" type="ORF">GIS00_16380</name>
</gene>
<accession>A0A7K1FMW7</accession>
<name>A0A7K1FMW7_9ACTN</name>
<sequence length="87" mass="9135">MNAAPTWVFLLIGAGLLLIAAPAMAWAAEYEGRQKPPPPDTERPFQITPAPLGAGRHYPQVGRTVGWVIAVGCALGGLGIIGYALLR</sequence>
<keyword evidence="2" id="KW-0732">Signal</keyword>
<protein>
    <submittedName>
        <fullName evidence="3">Uncharacterized protein</fullName>
    </submittedName>
</protein>
<keyword evidence="1" id="KW-0472">Membrane</keyword>
<evidence type="ECO:0000256" key="2">
    <source>
        <dbReference type="SAM" id="SignalP"/>
    </source>
</evidence>
<feature type="transmembrane region" description="Helical" evidence="1">
    <location>
        <begin position="65"/>
        <end position="86"/>
    </location>
</feature>
<dbReference type="AlphaFoldDB" id="A0A7K1FMW7"/>
<comment type="caution">
    <text evidence="3">The sequence shown here is derived from an EMBL/GenBank/DDBJ whole genome shotgun (WGS) entry which is preliminary data.</text>
</comment>
<dbReference type="EMBL" id="WLYK01000006">
    <property type="protein sequence ID" value="MTD15512.1"/>
    <property type="molecule type" value="Genomic_DNA"/>
</dbReference>
<proteinExistence type="predicted"/>
<organism evidence="3 4">
    <name type="scientific">Nakamurella alba</name>
    <dbReference type="NCBI Taxonomy" id="2665158"/>
    <lineage>
        <taxon>Bacteria</taxon>
        <taxon>Bacillati</taxon>
        <taxon>Actinomycetota</taxon>
        <taxon>Actinomycetes</taxon>
        <taxon>Nakamurellales</taxon>
        <taxon>Nakamurellaceae</taxon>
        <taxon>Nakamurella</taxon>
    </lineage>
</organism>
<keyword evidence="4" id="KW-1185">Reference proteome</keyword>
<keyword evidence="1" id="KW-0812">Transmembrane</keyword>
<feature type="chain" id="PRO_5039401469" evidence="2">
    <location>
        <begin position="26"/>
        <end position="87"/>
    </location>
</feature>
<feature type="signal peptide" evidence="2">
    <location>
        <begin position="1"/>
        <end position="25"/>
    </location>
</feature>
<dbReference type="Proteomes" id="UP000460221">
    <property type="component" value="Unassembled WGS sequence"/>
</dbReference>
<evidence type="ECO:0000313" key="3">
    <source>
        <dbReference type="EMBL" id="MTD15512.1"/>
    </source>
</evidence>
<keyword evidence="1" id="KW-1133">Transmembrane helix</keyword>